<name>A0A8W8NK74_MAGGI</name>
<dbReference type="OMA" id="QLMITHS"/>
<dbReference type="InterPro" id="IPR011545">
    <property type="entry name" value="DEAD/DEAH_box_helicase_dom"/>
</dbReference>
<sequence>MADIKFDEAVNVCLQTRQLDFKLKDLQLSVLKDVIVHNKDVLAVLPTGYGKTIIYSLILTIVDNYIDVSNTIVIVISPLVALMEDQVVNIEETGIRCVYASKTQSQETRRELESGSVPVILMSPESLFHQETEWRQLFSTEIYQSRVAAIAVDEAHCVEQW</sequence>
<dbReference type="Gene3D" id="3.40.50.300">
    <property type="entry name" value="P-loop containing nucleotide triphosphate hydrolases"/>
    <property type="match status" value="1"/>
</dbReference>
<dbReference type="GO" id="GO:0005694">
    <property type="term" value="C:chromosome"/>
    <property type="evidence" value="ECO:0007669"/>
    <property type="project" value="TreeGrafter"/>
</dbReference>
<keyword evidence="8" id="KW-1185">Reference proteome</keyword>
<dbReference type="GO" id="GO:0000724">
    <property type="term" value="P:double-strand break repair via homologous recombination"/>
    <property type="evidence" value="ECO:0007669"/>
    <property type="project" value="TreeGrafter"/>
</dbReference>
<dbReference type="GO" id="GO:0043138">
    <property type="term" value="F:3'-5' DNA helicase activity"/>
    <property type="evidence" value="ECO:0007669"/>
    <property type="project" value="UniProtKB-EC"/>
</dbReference>
<dbReference type="AlphaFoldDB" id="A0A8W8NK74"/>
<dbReference type="PROSITE" id="PS51192">
    <property type="entry name" value="HELICASE_ATP_BIND_1"/>
    <property type="match status" value="1"/>
</dbReference>
<dbReference type="GO" id="GO:0005524">
    <property type="term" value="F:ATP binding"/>
    <property type="evidence" value="ECO:0007669"/>
    <property type="project" value="InterPro"/>
</dbReference>
<comment type="similarity">
    <text evidence="1">Belongs to the helicase family. RecQ subfamily.</text>
</comment>
<accession>A0A8W8NK74</accession>
<keyword evidence="2" id="KW-0238">DNA-binding</keyword>
<evidence type="ECO:0000256" key="1">
    <source>
        <dbReference type="ARBA" id="ARBA00005446"/>
    </source>
</evidence>
<evidence type="ECO:0000313" key="7">
    <source>
        <dbReference type="EnsemblMetazoa" id="G7519.1:cds"/>
    </source>
</evidence>
<dbReference type="InterPro" id="IPR027417">
    <property type="entry name" value="P-loop_NTPase"/>
</dbReference>
<comment type="catalytic activity">
    <reaction evidence="4">
        <text>Couples ATP hydrolysis with the unwinding of duplex DNA by translocating in the 3'-5' direction.</text>
        <dbReference type="EC" id="5.6.2.4"/>
    </reaction>
</comment>
<dbReference type="InterPro" id="IPR014001">
    <property type="entry name" value="Helicase_ATP-bd"/>
</dbReference>
<dbReference type="GO" id="GO:0005737">
    <property type="term" value="C:cytoplasm"/>
    <property type="evidence" value="ECO:0007669"/>
    <property type="project" value="TreeGrafter"/>
</dbReference>
<evidence type="ECO:0000256" key="2">
    <source>
        <dbReference type="ARBA" id="ARBA00023125"/>
    </source>
</evidence>
<dbReference type="GO" id="GO:0009378">
    <property type="term" value="F:four-way junction helicase activity"/>
    <property type="evidence" value="ECO:0007669"/>
    <property type="project" value="TreeGrafter"/>
</dbReference>
<dbReference type="PANTHER" id="PTHR13710:SF105">
    <property type="entry name" value="ATP-DEPENDENT DNA HELICASE Q1"/>
    <property type="match status" value="1"/>
</dbReference>
<feature type="domain" description="Helicase ATP-binding" evidence="6">
    <location>
        <begin position="32"/>
        <end position="161"/>
    </location>
</feature>
<evidence type="ECO:0000256" key="5">
    <source>
        <dbReference type="ARBA" id="ARBA00034808"/>
    </source>
</evidence>
<evidence type="ECO:0000256" key="4">
    <source>
        <dbReference type="ARBA" id="ARBA00034617"/>
    </source>
</evidence>
<dbReference type="EnsemblMetazoa" id="G7519.1">
    <property type="protein sequence ID" value="G7519.1:cds"/>
    <property type="gene ID" value="G7519"/>
</dbReference>
<dbReference type="OrthoDB" id="6050068at2759"/>
<proteinExistence type="inferred from homology"/>
<evidence type="ECO:0000256" key="3">
    <source>
        <dbReference type="ARBA" id="ARBA00023235"/>
    </source>
</evidence>
<protein>
    <recommendedName>
        <fullName evidence="5">DNA 3'-5' helicase</fullName>
        <ecNumber evidence="5">5.6.2.4</ecNumber>
    </recommendedName>
</protein>
<keyword evidence="3" id="KW-0413">Isomerase</keyword>
<reference evidence="7" key="1">
    <citation type="submission" date="2022-08" db="UniProtKB">
        <authorList>
            <consortium name="EnsemblMetazoa"/>
        </authorList>
    </citation>
    <scope>IDENTIFICATION</scope>
    <source>
        <strain evidence="7">05x7-T-G4-1.051#20</strain>
    </source>
</reference>
<dbReference type="Proteomes" id="UP000005408">
    <property type="component" value="Unassembled WGS sequence"/>
</dbReference>
<dbReference type="GO" id="GO:0003677">
    <property type="term" value="F:DNA binding"/>
    <property type="evidence" value="ECO:0007669"/>
    <property type="project" value="UniProtKB-KW"/>
</dbReference>
<organism evidence="7 8">
    <name type="scientific">Magallana gigas</name>
    <name type="common">Pacific oyster</name>
    <name type="synonym">Crassostrea gigas</name>
    <dbReference type="NCBI Taxonomy" id="29159"/>
    <lineage>
        <taxon>Eukaryota</taxon>
        <taxon>Metazoa</taxon>
        <taxon>Spiralia</taxon>
        <taxon>Lophotrochozoa</taxon>
        <taxon>Mollusca</taxon>
        <taxon>Bivalvia</taxon>
        <taxon>Autobranchia</taxon>
        <taxon>Pteriomorphia</taxon>
        <taxon>Ostreida</taxon>
        <taxon>Ostreoidea</taxon>
        <taxon>Ostreidae</taxon>
        <taxon>Magallana</taxon>
    </lineage>
</organism>
<evidence type="ECO:0000259" key="6">
    <source>
        <dbReference type="PROSITE" id="PS51192"/>
    </source>
</evidence>
<dbReference type="PANTHER" id="PTHR13710">
    <property type="entry name" value="DNA HELICASE RECQ FAMILY MEMBER"/>
    <property type="match status" value="1"/>
</dbReference>
<dbReference type="EC" id="5.6.2.4" evidence="5"/>
<evidence type="ECO:0000313" key="8">
    <source>
        <dbReference type="Proteomes" id="UP000005408"/>
    </source>
</evidence>
<dbReference type="Pfam" id="PF00270">
    <property type="entry name" value="DEAD"/>
    <property type="match status" value="1"/>
</dbReference>
<dbReference type="SUPFAM" id="SSF52540">
    <property type="entry name" value="P-loop containing nucleoside triphosphate hydrolases"/>
    <property type="match status" value="1"/>
</dbReference>